<keyword evidence="3" id="KW-1185">Reference proteome</keyword>
<gene>
    <name evidence="2" type="ORF">LSTR_LSTR012588</name>
</gene>
<feature type="compositionally biased region" description="Polar residues" evidence="1">
    <location>
        <begin position="1"/>
        <end position="10"/>
    </location>
</feature>
<name>A0A482X9G8_LAOST</name>
<evidence type="ECO:0000313" key="2">
    <source>
        <dbReference type="EMBL" id="RZF42454.1"/>
    </source>
</evidence>
<evidence type="ECO:0000313" key="3">
    <source>
        <dbReference type="Proteomes" id="UP000291343"/>
    </source>
</evidence>
<accession>A0A482X9G8</accession>
<reference evidence="2 3" key="1">
    <citation type="journal article" date="2017" name="Gigascience">
        <title>Genome sequence of the small brown planthopper, Laodelphax striatellus.</title>
        <authorList>
            <person name="Zhu J."/>
            <person name="Jiang F."/>
            <person name="Wang X."/>
            <person name="Yang P."/>
            <person name="Bao Y."/>
            <person name="Zhao W."/>
            <person name="Wang W."/>
            <person name="Lu H."/>
            <person name="Wang Q."/>
            <person name="Cui N."/>
            <person name="Li J."/>
            <person name="Chen X."/>
            <person name="Luo L."/>
            <person name="Yu J."/>
            <person name="Kang L."/>
            <person name="Cui F."/>
        </authorList>
    </citation>
    <scope>NUCLEOTIDE SEQUENCE [LARGE SCALE GENOMIC DNA]</scope>
    <source>
        <strain evidence="2">Lst14</strain>
    </source>
</reference>
<feature type="region of interest" description="Disordered" evidence="1">
    <location>
        <begin position="1"/>
        <end position="44"/>
    </location>
</feature>
<sequence>MNLFDSSTPYSLFPAPSVPPAPRKSTEPQKSNLKTNQKSANNSTAVFYPSTPVSAATTECYQKLNSNFPPASNCSSSATNLSLSSSTTNSLANFNMSTIFPEMNDKVDATGASNGSRLHHMGQQQQQLPATTAVAATATPQQQQQQQQHDTTTGTDASAR</sequence>
<organism evidence="2 3">
    <name type="scientific">Laodelphax striatellus</name>
    <name type="common">Small brown planthopper</name>
    <name type="synonym">Delphax striatella</name>
    <dbReference type="NCBI Taxonomy" id="195883"/>
    <lineage>
        <taxon>Eukaryota</taxon>
        <taxon>Metazoa</taxon>
        <taxon>Ecdysozoa</taxon>
        <taxon>Arthropoda</taxon>
        <taxon>Hexapoda</taxon>
        <taxon>Insecta</taxon>
        <taxon>Pterygota</taxon>
        <taxon>Neoptera</taxon>
        <taxon>Paraneoptera</taxon>
        <taxon>Hemiptera</taxon>
        <taxon>Auchenorrhyncha</taxon>
        <taxon>Fulgoroidea</taxon>
        <taxon>Delphacidae</taxon>
        <taxon>Criomorphinae</taxon>
        <taxon>Laodelphax</taxon>
    </lineage>
</organism>
<comment type="caution">
    <text evidence="2">The sequence shown here is derived from an EMBL/GenBank/DDBJ whole genome shotgun (WGS) entry which is preliminary data.</text>
</comment>
<feature type="region of interest" description="Disordered" evidence="1">
    <location>
        <begin position="106"/>
        <end position="160"/>
    </location>
</feature>
<dbReference type="AlphaFoldDB" id="A0A482X9G8"/>
<proteinExistence type="predicted"/>
<feature type="compositionally biased region" description="Polar residues" evidence="1">
    <location>
        <begin position="28"/>
        <end position="44"/>
    </location>
</feature>
<dbReference type="EMBL" id="QKKF02015052">
    <property type="protein sequence ID" value="RZF42454.1"/>
    <property type="molecule type" value="Genomic_DNA"/>
</dbReference>
<protein>
    <submittedName>
        <fullName evidence="2">Uncharacterized protein</fullName>
    </submittedName>
</protein>
<feature type="compositionally biased region" description="Low complexity" evidence="1">
    <location>
        <begin position="123"/>
        <end position="160"/>
    </location>
</feature>
<dbReference type="InParanoid" id="A0A482X9G8"/>
<evidence type="ECO:0000256" key="1">
    <source>
        <dbReference type="SAM" id="MobiDB-lite"/>
    </source>
</evidence>
<dbReference type="Proteomes" id="UP000291343">
    <property type="component" value="Unassembled WGS sequence"/>
</dbReference>